<dbReference type="Gene3D" id="2.60.40.2610">
    <property type="entry name" value="Outer membrane usher protein FimD, plug domain"/>
    <property type="match status" value="1"/>
</dbReference>
<dbReference type="InterPro" id="IPR025949">
    <property type="entry name" value="PapC-like_C"/>
</dbReference>
<sequence length="800" mass="84296">MPAWPALRVRAACGFIALCVISSKVVAQDDITGGPPADMPNLAGAARAMPAASPPGAAQTLVLEIVLNGASLGEPVTFQLRDGQLYAEPSTLENAGVRVNDLTPDRDGWLALSSIPGLRADYSVAKQQAILQVDEARRVTQRIGYRTPSTPKATPGTGFVLNYDISYLRNVGEVHDDQFGVWSEQRFFTHYGVFDNTGTYLNGTGLNRYTRLDTNWTYSRPSTLFTMTVGDTISGSLAWSRSVRYAGIQLQRDFSLRPDLITFPLPVFAGSAAVPSAVDLYINGLRQYSGNAAPGPFQISQPPSLTGAGVAQVVVTDALGRRVTTSIPLYIDTKLLAKGLSNYSVDVGFLRDNYTIRSNDYESSPIFSGLYSYGVSDWLTLQAHAEGGQGLSNGGAGAIVGIGNAGVISTAAAGSRLRGMTGALLSVGYQYIGPKFSFTAQATRATDGYRDIGALSGTSLFEHIYQSTASVALGRGQSASLSYIDSLDSFAGHARVVTLAYNAQLGRRWSLFATAYRDFLQRDVWGGSIGVTIALGGNTSVATTLAQNGGHMTADVTASRPADFSGGWGWSVQGGAGADYRHAFAGANYRASFGDFQATAQRFNGVTTATAEAAGALVVMDGTVLPSRTLTDGFALVSSDGIARVPVLQENRLVGATNRRGYLLVPDLTSYQRNQIAIDPLALPADVRIERTGLDIAPERRSGALAHFGMERYRGASVSFVDANGRALPAGATATTASGAAATVGYDGIAFFDKLDASNTVTIRGKDLDCTAIVAYETPAAGTLAQLGPVPCIANRSDGR</sequence>
<dbReference type="PANTHER" id="PTHR30451:SF5">
    <property type="entry name" value="SLR0019 PROTEIN"/>
    <property type="match status" value="1"/>
</dbReference>
<dbReference type="GO" id="GO:0009279">
    <property type="term" value="C:cell outer membrane"/>
    <property type="evidence" value="ECO:0007669"/>
    <property type="project" value="TreeGrafter"/>
</dbReference>
<dbReference type="InterPro" id="IPR042186">
    <property type="entry name" value="FimD_plug_dom"/>
</dbReference>
<dbReference type="PANTHER" id="PTHR30451">
    <property type="entry name" value="OUTER MEMBRANE USHER PROTEIN"/>
    <property type="match status" value="1"/>
</dbReference>
<dbReference type="Pfam" id="PF00577">
    <property type="entry name" value="Usher"/>
    <property type="match status" value="1"/>
</dbReference>
<dbReference type="Proteomes" id="UP000054740">
    <property type="component" value="Unassembled WGS sequence"/>
</dbReference>
<dbReference type="RefSeq" id="WP_053571804.1">
    <property type="nucleotide sequence ID" value="NZ_FCNY02000004.1"/>
</dbReference>
<dbReference type="GO" id="GO:0009297">
    <property type="term" value="P:pilus assembly"/>
    <property type="evidence" value="ECO:0007669"/>
    <property type="project" value="InterPro"/>
</dbReference>
<protein>
    <submittedName>
        <fullName evidence="3">Fimbrial biogenesis outer membrane usher protein</fullName>
    </submittedName>
</protein>
<evidence type="ECO:0000259" key="2">
    <source>
        <dbReference type="Pfam" id="PF13953"/>
    </source>
</evidence>
<proteinExistence type="predicted"/>
<feature type="signal peptide" evidence="1">
    <location>
        <begin position="1"/>
        <end position="27"/>
    </location>
</feature>
<accession>A0A158GJF7</accession>
<evidence type="ECO:0000256" key="1">
    <source>
        <dbReference type="SAM" id="SignalP"/>
    </source>
</evidence>
<feature type="chain" id="PRO_5011108997" evidence="1">
    <location>
        <begin position="28"/>
        <end position="800"/>
    </location>
</feature>
<keyword evidence="4" id="KW-1185">Reference proteome</keyword>
<dbReference type="InterPro" id="IPR000015">
    <property type="entry name" value="Fimb_usher"/>
</dbReference>
<name>A0A158GJF7_CABCO</name>
<dbReference type="GO" id="GO:0015473">
    <property type="term" value="F:fimbrial usher porin activity"/>
    <property type="evidence" value="ECO:0007669"/>
    <property type="project" value="InterPro"/>
</dbReference>
<evidence type="ECO:0000313" key="4">
    <source>
        <dbReference type="Proteomes" id="UP000054740"/>
    </source>
</evidence>
<dbReference type="EMBL" id="FCNY02000004">
    <property type="protein sequence ID" value="SAL32017.1"/>
    <property type="molecule type" value="Genomic_DNA"/>
</dbReference>
<gene>
    <name evidence="3" type="ORF">AWB70_02078</name>
</gene>
<dbReference type="Gene3D" id="2.60.40.3110">
    <property type="match status" value="1"/>
</dbReference>
<feature type="domain" description="PapC-like C-terminal" evidence="2">
    <location>
        <begin position="721"/>
        <end position="772"/>
    </location>
</feature>
<organism evidence="3 4">
    <name type="scientific">Caballeronia cordobensis</name>
    <name type="common">Burkholderia cordobensis</name>
    <dbReference type="NCBI Taxonomy" id="1353886"/>
    <lineage>
        <taxon>Bacteria</taxon>
        <taxon>Pseudomonadati</taxon>
        <taxon>Pseudomonadota</taxon>
        <taxon>Betaproteobacteria</taxon>
        <taxon>Burkholderiales</taxon>
        <taxon>Burkholderiaceae</taxon>
        <taxon>Caballeronia</taxon>
    </lineage>
</organism>
<dbReference type="AlphaFoldDB" id="A0A158GJF7"/>
<keyword evidence="1" id="KW-0732">Signal</keyword>
<evidence type="ECO:0000313" key="3">
    <source>
        <dbReference type="EMBL" id="SAL32017.1"/>
    </source>
</evidence>
<dbReference type="Pfam" id="PF13953">
    <property type="entry name" value="PapC_C"/>
    <property type="match status" value="1"/>
</dbReference>
<reference evidence="4" key="1">
    <citation type="submission" date="2016-01" db="EMBL/GenBank/DDBJ databases">
        <authorList>
            <person name="Peeters C."/>
        </authorList>
    </citation>
    <scope>NUCLEOTIDE SEQUENCE [LARGE SCALE GENOMIC DNA]</scope>
</reference>